<sequence>MLEVDALVGAVFSGLSALFVEGVVDEGECIRVAARTRGDPVPCPVCGTPTRQVHGWCGRTVTDVPVDGRRVIVGVRVRVRVRRLRCGRWNCPRGTFREQVPGLLERYQRRTSRLAEQLGAMVREPAGRASARLSAGWALSRSVALRLLARLPLPPLRVPRVLGVDDFALKGRQRYATILISAGTSEPVDVLPCRGAEALQEWLGTHPGVEVVCRDGSPVYAEAIRQALPDAVQVGDRWDLWLSLCDKALSEVRSHTACWATVNPPRPAGDREQTTRERWQQVHALLDQGVGLLECARRLNISLGTVNATRAAANPKSSGSHRATGPPSSTPTATTCAPVAPKTPPFRSPSFLKEIKQLGYTGSLNLLYRYLNQGRAEGDRPVTTPRHLARLLLSQPEHRRDKDNALLYDLTASCPELTELARLISGFAQLLTPAEGNDTKLTTWITDVRGADLPYLHGFVNGIDLDRAAIDAALTLPFHNGRTEGVNTRTKRIMRQMHGRASFDLLRHRILLECASRSATTDYGTEPKTVQSPAGWSRSGLLRQLVRQVAPRPRGWSPAPGRSSHGTRVVPAPAGIADLDGVPSTAWPPSSPAPMRGDCTVFGSVVLSVVTEGGATAGGCGGAGDGSLPGHTSVS</sequence>
<gene>
    <name evidence="3" type="ORF">ACFPCY_41195</name>
</gene>
<keyword evidence="4" id="KW-1185">Reference proteome</keyword>
<evidence type="ECO:0000313" key="4">
    <source>
        <dbReference type="Proteomes" id="UP001595872"/>
    </source>
</evidence>
<dbReference type="Pfam" id="PF01610">
    <property type="entry name" value="DDE_Tnp_ISL3"/>
    <property type="match status" value="2"/>
</dbReference>
<feature type="domain" description="Transposase IS204/IS1001/IS1096/IS1165 DDE" evidence="2">
    <location>
        <begin position="389"/>
        <end position="510"/>
    </location>
</feature>
<feature type="region of interest" description="Disordered" evidence="1">
    <location>
        <begin position="311"/>
        <end position="341"/>
    </location>
</feature>
<feature type="compositionally biased region" description="Gly residues" evidence="1">
    <location>
        <begin position="616"/>
        <end position="627"/>
    </location>
</feature>
<feature type="domain" description="Transposase IS204/IS1001/IS1096/IS1165 DDE" evidence="2">
    <location>
        <begin position="162"/>
        <end position="257"/>
    </location>
</feature>
<feature type="compositionally biased region" description="Low complexity" evidence="1">
    <location>
        <begin position="323"/>
        <end position="340"/>
    </location>
</feature>
<evidence type="ECO:0000256" key="1">
    <source>
        <dbReference type="SAM" id="MobiDB-lite"/>
    </source>
</evidence>
<accession>A0ABV9UBM3</accession>
<proteinExistence type="predicted"/>
<dbReference type="PANTHER" id="PTHR33498">
    <property type="entry name" value="TRANSPOSASE FOR INSERTION SEQUENCE ELEMENT IS1557"/>
    <property type="match status" value="1"/>
</dbReference>
<organism evidence="3 4">
    <name type="scientific">Actinomadura gamaensis</name>
    <dbReference type="NCBI Taxonomy" id="1763541"/>
    <lineage>
        <taxon>Bacteria</taxon>
        <taxon>Bacillati</taxon>
        <taxon>Actinomycetota</taxon>
        <taxon>Actinomycetes</taxon>
        <taxon>Streptosporangiales</taxon>
        <taxon>Thermomonosporaceae</taxon>
        <taxon>Actinomadura</taxon>
    </lineage>
</organism>
<comment type="caution">
    <text evidence="3">The sequence shown here is derived from an EMBL/GenBank/DDBJ whole genome shotgun (WGS) entry which is preliminary data.</text>
</comment>
<dbReference type="Proteomes" id="UP001595872">
    <property type="component" value="Unassembled WGS sequence"/>
</dbReference>
<protein>
    <submittedName>
        <fullName evidence="3">ISL3 family transposase</fullName>
    </submittedName>
</protein>
<dbReference type="InterPro" id="IPR002560">
    <property type="entry name" value="Transposase_DDE"/>
</dbReference>
<feature type="region of interest" description="Disordered" evidence="1">
    <location>
        <begin position="616"/>
        <end position="635"/>
    </location>
</feature>
<name>A0ABV9UBM3_9ACTN</name>
<dbReference type="InterPro" id="IPR047951">
    <property type="entry name" value="Transpos_ISL3"/>
</dbReference>
<evidence type="ECO:0000313" key="3">
    <source>
        <dbReference type="EMBL" id="MFC4913760.1"/>
    </source>
</evidence>
<dbReference type="PANTHER" id="PTHR33498:SF1">
    <property type="entry name" value="TRANSPOSASE FOR INSERTION SEQUENCE ELEMENT IS1557"/>
    <property type="match status" value="1"/>
</dbReference>
<reference evidence="4" key="1">
    <citation type="journal article" date="2019" name="Int. J. Syst. Evol. Microbiol.">
        <title>The Global Catalogue of Microorganisms (GCM) 10K type strain sequencing project: providing services to taxonomists for standard genome sequencing and annotation.</title>
        <authorList>
            <consortium name="The Broad Institute Genomics Platform"/>
            <consortium name="The Broad Institute Genome Sequencing Center for Infectious Disease"/>
            <person name="Wu L."/>
            <person name="Ma J."/>
        </authorList>
    </citation>
    <scope>NUCLEOTIDE SEQUENCE [LARGE SCALE GENOMIC DNA]</scope>
    <source>
        <strain evidence="4">KLKA75</strain>
    </source>
</reference>
<dbReference type="EMBL" id="JBHSIT010000020">
    <property type="protein sequence ID" value="MFC4913760.1"/>
    <property type="molecule type" value="Genomic_DNA"/>
</dbReference>
<evidence type="ECO:0000259" key="2">
    <source>
        <dbReference type="Pfam" id="PF01610"/>
    </source>
</evidence>
<dbReference type="NCBIfam" id="NF033550">
    <property type="entry name" value="transpos_ISL3"/>
    <property type="match status" value="1"/>
</dbReference>